<keyword evidence="2" id="KW-1185">Reference proteome</keyword>
<dbReference type="InterPro" id="IPR050275">
    <property type="entry name" value="PGM_Phosphatase"/>
</dbReference>
<dbReference type="GO" id="GO:0005737">
    <property type="term" value="C:cytoplasm"/>
    <property type="evidence" value="ECO:0007669"/>
    <property type="project" value="TreeGrafter"/>
</dbReference>
<gene>
    <name evidence="1" type="ORF">SEMRO_2763_G336520.1</name>
</gene>
<dbReference type="SMART" id="SM00855">
    <property type="entry name" value="PGAM"/>
    <property type="match status" value="1"/>
</dbReference>
<dbReference type="EMBL" id="CAICTM010002761">
    <property type="protein sequence ID" value="CAB9530148.1"/>
    <property type="molecule type" value="Genomic_DNA"/>
</dbReference>
<reference evidence="1" key="1">
    <citation type="submission" date="2020-06" db="EMBL/GenBank/DDBJ databases">
        <authorList>
            <consortium name="Plant Systems Biology data submission"/>
        </authorList>
    </citation>
    <scope>NUCLEOTIDE SEQUENCE</scope>
    <source>
        <strain evidence="1">D6</strain>
    </source>
</reference>
<dbReference type="Gene3D" id="3.40.50.1240">
    <property type="entry name" value="Phosphoglycerate mutase-like"/>
    <property type="match status" value="1"/>
</dbReference>
<dbReference type="Pfam" id="PF00300">
    <property type="entry name" value="His_Phos_1"/>
    <property type="match status" value="1"/>
</dbReference>
<sequence>MRRRSHYTSLVYSCLCLVIFYHLKKLSIRAWSHPPMSSSKQTKTRKGRSSDAAAYPKTIYLIRHGHSQGQAAKQNGLDRKRDPQLVDCGLTNKGIHQAHEIPSILQRLNGRQQLPKIDLVISSPLTRAMETAVLAFQKFTPQPPPFLIHYGLRELGSSIPENHARGNIEHTLAYIQEKHGLVEGLRIDSETLKPPGWPAEDGHDQHLSRTERIPQIFQWIATHRSEQSIAVVCHYNVIRSALQNGGPKPKNALPIPCLLYPDGRIEPYR</sequence>
<protein>
    <submittedName>
        <fullName evidence="1">PGAM</fullName>
    </submittedName>
</protein>
<dbReference type="InterPro" id="IPR029033">
    <property type="entry name" value="His_PPase_superfam"/>
</dbReference>
<proteinExistence type="predicted"/>
<dbReference type="Proteomes" id="UP001153069">
    <property type="component" value="Unassembled WGS sequence"/>
</dbReference>
<dbReference type="SUPFAM" id="SSF53254">
    <property type="entry name" value="Phosphoglycerate mutase-like"/>
    <property type="match status" value="1"/>
</dbReference>
<dbReference type="InterPro" id="IPR013078">
    <property type="entry name" value="His_Pase_superF_clade-1"/>
</dbReference>
<dbReference type="CDD" id="cd07067">
    <property type="entry name" value="HP_PGM_like"/>
    <property type="match status" value="1"/>
</dbReference>
<name>A0A9N8F078_9STRA</name>
<organism evidence="1 2">
    <name type="scientific">Seminavis robusta</name>
    <dbReference type="NCBI Taxonomy" id="568900"/>
    <lineage>
        <taxon>Eukaryota</taxon>
        <taxon>Sar</taxon>
        <taxon>Stramenopiles</taxon>
        <taxon>Ochrophyta</taxon>
        <taxon>Bacillariophyta</taxon>
        <taxon>Bacillariophyceae</taxon>
        <taxon>Bacillariophycidae</taxon>
        <taxon>Naviculales</taxon>
        <taxon>Naviculaceae</taxon>
        <taxon>Seminavis</taxon>
    </lineage>
</organism>
<evidence type="ECO:0000313" key="2">
    <source>
        <dbReference type="Proteomes" id="UP001153069"/>
    </source>
</evidence>
<dbReference type="GO" id="GO:0016791">
    <property type="term" value="F:phosphatase activity"/>
    <property type="evidence" value="ECO:0007669"/>
    <property type="project" value="TreeGrafter"/>
</dbReference>
<dbReference type="PANTHER" id="PTHR48100">
    <property type="entry name" value="BROAD-SPECIFICITY PHOSPHATASE YOR283W-RELATED"/>
    <property type="match status" value="1"/>
</dbReference>
<accession>A0A9N8F078</accession>
<dbReference type="AlphaFoldDB" id="A0A9N8F078"/>
<evidence type="ECO:0000313" key="1">
    <source>
        <dbReference type="EMBL" id="CAB9530148.1"/>
    </source>
</evidence>
<dbReference type="PANTHER" id="PTHR48100:SF1">
    <property type="entry name" value="HISTIDINE PHOSPHATASE FAMILY PROTEIN-RELATED"/>
    <property type="match status" value="1"/>
</dbReference>
<comment type="caution">
    <text evidence="1">The sequence shown here is derived from an EMBL/GenBank/DDBJ whole genome shotgun (WGS) entry which is preliminary data.</text>
</comment>